<dbReference type="Proteomes" id="UP000694843">
    <property type="component" value="Unplaced"/>
</dbReference>
<dbReference type="PANTHER" id="PTHR45713:SF6">
    <property type="entry name" value="F5_8 TYPE C DOMAIN-CONTAINING PROTEIN"/>
    <property type="match status" value="1"/>
</dbReference>
<protein>
    <submittedName>
        <fullName evidence="2">Uncharacterized protein LOC125177838</fullName>
    </submittedName>
</protein>
<evidence type="ECO:0000313" key="1">
    <source>
        <dbReference type="Proteomes" id="UP000694843"/>
    </source>
</evidence>
<dbReference type="InterPro" id="IPR051941">
    <property type="entry name" value="BG_Antigen-Binding_Lectin"/>
</dbReference>
<dbReference type="InterPro" id="IPR008979">
    <property type="entry name" value="Galactose-bd-like_sf"/>
</dbReference>
<proteinExistence type="predicted"/>
<dbReference type="Gene3D" id="2.60.120.260">
    <property type="entry name" value="Galactose-binding domain-like"/>
    <property type="match status" value="1"/>
</dbReference>
<keyword evidence="1" id="KW-1185">Reference proteome</keyword>
<evidence type="ECO:0000313" key="2">
    <source>
        <dbReference type="RefSeq" id="XP_047736291.1"/>
    </source>
</evidence>
<reference evidence="2" key="1">
    <citation type="submission" date="2025-08" db="UniProtKB">
        <authorList>
            <consortium name="RefSeq"/>
        </authorList>
    </citation>
    <scope>IDENTIFICATION</scope>
    <source>
        <tissue evidence="2">Whole organism</tissue>
    </source>
</reference>
<dbReference type="PANTHER" id="PTHR45713">
    <property type="entry name" value="FTP DOMAIN-CONTAINING PROTEIN"/>
    <property type="match status" value="1"/>
</dbReference>
<dbReference type="GeneID" id="125177838"/>
<dbReference type="KEGG" id="hazt:125177838"/>
<gene>
    <name evidence="2" type="primary">LOC125177838</name>
</gene>
<dbReference type="SUPFAM" id="SSF49785">
    <property type="entry name" value="Galactose-binding domain-like"/>
    <property type="match status" value="1"/>
</dbReference>
<dbReference type="OrthoDB" id="6400161at2759"/>
<dbReference type="RefSeq" id="XP_047736291.1">
    <property type="nucleotide sequence ID" value="XM_047880335.1"/>
</dbReference>
<dbReference type="AlphaFoldDB" id="A0A979FH89"/>
<name>A0A979FH89_HYAAZ</name>
<sequence length="199" mass="21809">MTEVSVRQTQLTINHQVDRAFTSSETGWQLVSGGITVATPSSLLLQCCAPVPLRNVALGKPSRSSSEFSSDFLPQRANDGVFTQPSNIFHSLANDTLPFLVIDLGLEYVIEAVALMPRLVTYGTRFEDIEIRTGLTYVLGPDFSTYTLLALFPGPSPNPVTWVTTNLTVPVLGRYITVRRMAAPGEPLEVSELMVYSRT</sequence>
<organism evidence="1 2">
    <name type="scientific">Hyalella azteca</name>
    <name type="common">Amphipod</name>
    <dbReference type="NCBI Taxonomy" id="294128"/>
    <lineage>
        <taxon>Eukaryota</taxon>
        <taxon>Metazoa</taxon>
        <taxon>Ecdysozoa</taxon>
        <taxon>Arthropoda</taxon>
        <taxon>Crustacea</taxon>
        <taxon>Multicrustacea</taxon>
        <taxon>Malacostraca</taxon>
        <taxon>Eumalacostraca</taxon>
        <taxon>Peracarida</taxon>
        <taxon>Amphipoda</taxon>
        <taxon>Senticaudata</taxon>
        <taxon>Talitrida</taxon>
        <taxon>Talitroidea</taxon>
        <taxon>Hyalellidae</taxon>
        <taxon>Hyalella</taxon>
    </lineage>
</organism>
<accession>A0A979FH89</accession>